<dbReference type="GO" id="GO:0009002">
    <property type="term" value="F:serine-type D-Ala-D-Ala carboxypeptidase activity"/>
    <property type="evidence" value="ECO:0007669"/>
    <property type="project" value="UniProtKB-EC"/>
</dbReference>
<keyword evidence="15" id="KW-1133">Transmembrane helix</keyword>
<evidence type="ECO:0000256" key="2">
    <source>
        <dbReference type="ARBA" id="ARBA00007739"/>
    </source>
</evidence>
<dbReference type="GO" id="GO:0006508">
    <property type="term" value="P:proteolysis"/>
    <property type="evidence" value="ECO:0007669"/>
    <property type="project" value="UniProtKB-KW"/>
</dbReference>
<keyword evidence="3" id="KW-0121">Carboxypeptidase</keyword>
<keyword evidence="7" id="KW-0378">Hydrolase</keyword>
<feature type="compositionally biased region" description="Basic and acidic residues" evidence="14">
    <location>
        <begin position="1"/>
        <end position="18"/>
    </location>
</feature>
<keyword evidence="8" id="KW-0133">Cell shape</keyword>
<dbReference type="RefSeq" id="WP_176967626.1">
    <property type="nucleotide sequence ID" value="NZ_FNNC01000001.1"/>
</dbReference>
<comment type="catalytic activity">
    <reaction evidence="13">
        <text>[GlcNAc-(1-&gt;4)-Mur2Ac(oyl-L-Ala-gamma-D-Glu-L-Lys-D-Ala-D-Ala)](n)-di-trans,octa-cis-undecaprenyl diphosphate + beta-D-GlcNAc-(1-&gt;4)-Mur2Ac(oyl-L-Ala-gamma-D-Glu-L-Lys-D-Ala-D-Ala)-di-trans,octa-cis-undecaprenyl diphosphate = [GlcNAc-(1-&gt;4)-Mur2Ac(oyl-L-Ala-gamma-D-Glu-L-Lys-D-Ala-D-Ala)](n+1)-di-trans,octa-cis-undecaprenyl diphosphate + di-trans,octa-cis-undecaprenyl diphosphate + H(+)</text>
        <dbReference type="Rhea" id="RHEA:23708"/>
        <dbReference type="Rhea" id="RHEA-COMP:9602"/>
        <dbReference type="Rhea" id="RHEA-COMP:9603"/>
        <dbReference type="ChEBI" id="CHEBI:15378"/>
        <dbReference type="ChEBI" id="CHEBI:58405"/>
        <dbReference type="ChEBI" id="CHEBI:60033"/>
        <dbReference type="ChEBI" id="CHEBI:78435"/>
        <dbReference type="EC" id="2.4.99.28"/>
    </reaction>
</comment>
<evidence type="ECO:0000256" key="8">
    <source>
        <dbReference type="ARBA" id="ARBA00022960"/>
    </source>
</evidence>
<dbReference type="EMBL" id="FNNC01000001">
    <property type="protein sequence ID" value="SDW16294.1"/>
    <property type="molecule type" value="Genomic_DNA"/>
</dbReference>
<dbReference type="GO" id="GO:0009252">
    <property type="term" value="P:peptidoglycan biosynthetic process"/>
    <property type="evidence" value="ECO:0007669"/>
    <property type="project" value="UniProtKB-KW"/>
</dbReference>
<keyword evidence="5" id="KW-0328">Glycosyltransferase</keyword>
<keyword evidence="15" id="KW-0812">Transmembrane</keyword>
<keyword evidence="6" id="KW-0808">Transferase</keyword>
<dbReference type="Pfam" id="PF00905">
    <property type="entry name" value="Transpeptidase"/>
    <property type="match status" value="1"/>
</dbReference>
<evidence type="ECO:0000256" key="9">
    <source>
        <dbReference type="ARBA" id="ARBA00022984"/>
    </source>
</evidence>
<evidence type="ECO:0000256" key="15">
    <source>
        <dbReference type="SAM" id="Phobius"/>
    </source>
</evidence>
<feature type="compositionally biased region" description="Acidic residues" evidence="14">
    <location>
        <begin position="730"/>
        <end position="833"/>
    </location>
</feature>
<feature type="domain" description="Penicillin-binding protein transpeptidase" evidence="16">
    <location>
        <begin position="355"/>
        <end position="640"/>
    </location>
</feature>
<dbReference type="InterPro" id="IPR023346">
    <property type="entry name" value="Lysozyme-like_dom_sf"/>
</dbReference>
<dbReference type="STRING" id="1122204.SAMN05421781_0667"/>
<dbReference type="InterPro" id="IPR050396">
    <property type="entry name" value="Glycosyltr_51/Transpeptidase"/>
</dbReference>
<feature type="compositionally biased region" description="Acidic residues" evidence="14">
    <location>
        <begin position="701"/>
        <end position="710"/>
    </location>
</feature>
<proteinExistence type="inferred from homology"/>
<evidence type="ECO:0000259" key="16">
    <source>
        <dbReference type="Pfam" id="PF00905"/>
    </source>
</evidence>
<evidence type="ECO:0000256" key="3">
    <source>
        <dbReference type="ARBA" id="ARBA00022645"/>
    </source>
</evidence>
<comment type="similarity">
    <text evidence="2">In the N-terminal section; belongs to the glycosyltransferase 51 family.</text>
</comment>
<evidence type="ECO:0000256" key="6">
    <source>
        <dbReference type="ARBA" id="ARBA00022679"/>
    </source>
</evidence>
<dbReference type="AlphaFoldDB" id="A0A1H2RBT7"/>
<evidence type="ECO:0000256" key="14">
    <source>
        <dbReference type="SAM" id="MobiDB-lite"/>
    </source>
</evidence>
<organism evidence="18 19">
    <name type="scientific">Marinococcus luteus</name>
    <dbReference type="NCBI Taxonomy" id="1122204"/>
    <lineage>
        <taxon>Bacteria</taxon>
        <taxon>Bacillati</taxon>
        <taxon>Bacillota</taxon>
        <taxon>Bacilli</taxon>
        <taxon>Bacillales</taxon>
        <taxon>Bacillaceae</taxon>
        <taxon>Marinococcus</taxon>
    </lineage>
</organism>
<comment type="similarity">
    <text evidence="1">In the C-terminal section; belongs to the transpeptidase family.</text>
</comment>
<evidence type="ECO:0000256" key="12">
    <source>
        <dbReference type="ARBA" id="ARBA00034000"/>
    </source>
</evidence>
<feature type="domain" description="Glycosyl transferase family 51" evidence="17">
    <location>
        <begin position="83"/>
        <end position="258"/>
    </location>
</feature>
<keyword evidence="15" id="KW-0472">Membrane</keyword>
<keyword evidence="9" id="KW-0573">Peptidoglycan synthesis</keyword>
<evidence type="ECO:0000313" key="18">
    <source>
        <dbReference type="EMBL" id="SDW16294.1"/>
    </source>
</evidence>
<dbReference type="GO" id="GO:0008955">
    <property type="term" value="F:peptidoglycan glycosyltransferase activity"/>
    <property type="evidence" value="ECO:0007669"/>
    <property type="project" value="UniProtKB-EC"/>
</dbReference>
<dbReference type="InterPro" id="IPR012338">
    <property type="entry name" value="Beta-lactam/transpept-like"/>
</dbReference>
<dbReference type="Gene3D" id="3.40.710.10">
    <property type="entry name" value="DD-peptidase/beta-lactamase superfamily"/>
    <property type="match status" value="1"/>
</dbReference>
<comment type="catalytic activity">
    <reaction evidence="12">
        <text>Preferential cleavage: (Ac)2-L-Lys-D-Ala-|-D-Ala. Also transpeptidation of peptidyl-alanyl moieties that are N-acyl substituents of D-alanine.</text>
        <dbReference type="EC" id="3.4.16.4"/>
    </reaction>
</comment>
<dbReference type="FunFam" id="1.10.3810.10:FF:000001">
    <property type="entry name" value="Penicillin-binding protein 1A"/>
    <property type="match status" value="1"/>
</dbReference>
<feature type="transmembrane region" description="Helical" evidence="15">
    <location>
        <begin position="31"/>
        <end position="58"/>
    </location>
</feature>
<dbReference type="Gene3D" id="1.10.3810.10">
    <property type="entry name" value="Biosynthetic peptidoglycan transglycosylase-like"/>
    <property type="match status" value="1"/>
</dbReference>
<dbReference type="GO" id="GO:0071555">
    <property type="term" value="P:cell wall organization"/>
    <property type="evidence" value="ECO:0007669"/>
    <property type="project" value="UniProtKB-KW"/>
</dbReference>
<sequence>MSDNYRSRQEKRTADQKNPKKKQKKNRKRPLWQTFIIWALSLMLVFMTAGVIIVAYMINQAPELDAEAIVLSEAATVYDQNDEEIAQLQNSSNRELADIEEMPDYAKEAFIAVEDERFYSHFGIDVQRIFGALWANVTDGFGSQGASTITQQVVKNAFLSPDKNISRKVQEQYLAIKLEQQYSKDEILEMYVNLIYFNQGAYGITQAGQTYFGKEDPGELTIADAALLAAIPRRPSYYDPVQNPENAEDRRNQIISMMNEQEYITDEEAEEASSTPVDEQLNYQPPENGVAYDSFMSYVQNELEEFDGIEASDIYTAGLKVYTTLDTEAQEQAEELIQNQEALDSFPDNEEFQIGFTLLDTQTGAVKAIVGNRQNPDTAMSYNFATDPNQPGSTIKPVLDYGPAIENMQWSTYHQIEDEEYQYPDTDTDVRNYTRDYRGSVSMREALTDSLNVPAVKTLEEVGLDNARSFANGLGLGLEDVYYGSALGGLEEGVSSEQMAGAYAAFGNEGVYNDPHSIRRIEFPDGRTIDFEPEQEQAMEDYTAYMITDMLKDVVSDGTGTGAQIDGLPLAGKTGTTNFTADEMSTLNIPDGGVPDVWFNGYTTNYTASVWAGFETRSENNYLVDGQTDAAKDVFREIMQQVSSGIDTSDFEQPDSVVSVRLNEETGERATSNTPDADTITELFVEGEVDAQVTEPSSDNGSDDSGESDSGEPAGDSGSEETNDNQNESEPAEEPAEETGENEENTEETPEESTEQNTEENDGTEEAPADEDSGSSEEGREEETDTSGEEPAESESDTGGESDTGENTEDESSGDTETETDPPSEEEPADTEDSTSAPEQESETDE</sequence>
<dbReference type="NCBIfam" id="TIGR02074">
    <property type="entry name" value="PBP_1a_fam"/>
    <property type="match status" value="1"/>
</dbReference>
<keyword evidence="4" id="KW-0645">Protease</keyword>
<evidence type="ECO:0000256" key="13">
    <source>
        <dbReference type="ARBA" id="ARBA00049902"/>
    </source>
</evidence>
<dbReference type="GO" id="GO:0008360">
    <property type="term" value="P:regulation of cell shape"/>
    <property type="evidence" value="ECO:0007669"/>
    <property type="project" value="UniProtKB-KW"/>
</dbReference>
<evidence type="ECO:0000259" key="17">
    <source>
        <dbReference type="Pfam" id="PF00912"/>
    </source>
</evidence>
<dbReference type="InterPro" id="IPR036950">
    <property type="entry name" value="PBP_transglycosylase"/>
</dbReference>
<dbReference type="GO" id="GO:0030288">
    <property type="term" value="C:outer membrane-bounded periplasmic space"/>
    <property type="evidence" value="ECO:0007669"/>
    <property type="project" value="TreeGrafter"/>
</dbReference>
<reference evidence="18 19" key="1">
    <citation type="submission" date="2016-10" db="EMBL/GenBank/DDBJ databases">
        <authorList>
            <person name="de Groot N.N."/>
        </authorList>
    </citation>
    <scope>NUCLEOTIDE SEQUENCE [LARGE SCALE GENOMIC DNA]</scope>
    <source>
        <strain evidence="18 19">DSM 23126</strain>
    </source>
</reference>
<evidence type="ECO:0000313" key="19">
    <source>
        <dbReference type="Proteomes" id="UP000199488"/>
    </source>
</evidence>
<evidence type="ECO:0000256" key="11">
    <source>
        <dbReference type="ARBA" id="ARBA00023316"/>
    </source>
</evidence>
<feature type="region of interest" description="Disordered" evidence="14">
    <location>
        <begin position="1"/>
        <end position="27"/>
    </location>
</feature>
<dbReference type="InterPro" id="IPR001460">
    <property type="entry name" value="PCN-bd_Tpept"/>
</dbReference>
<dbReference type="PANTHER" id="PTHR32282:SF29">
    <property type="entry name" value="PENICILLIN-BINDING PROTEIN 1A"/>
    <property type="match status" value="1"/>
</dbReference>
<dbReference type="SUPFAM" id="SSF56601">
    <property type="entry name" value="beta-lactamase/transpeptidase-like"/>
    <property type="match status" value="1"/>
</dbReference>
<dbReference type="PANTHER" id="PTHR32282">
    <property type="entry name" value="BINDING PROTEIN TRANSPEPTIDASE, PUTATIVE-RELATED"/>
    <property type="match status" value="1"/>
</dbReference>
<evidence type="ECO:0000256" key="10">
    <source>
        <dbReference type="ARBA" id="ARBA00023268"/>
    </source>
</evidence>
<name>A0A1H2RBT7_9BACI</name>
<accession>A0A1H2RBT7</accession>
<dbReference type="Pfam" id="PF00912">
    <property type="entry name" value="Transgly"/>
    <property type="match status" value="1"/>
</dbReference>
<keyword evidence="11" id="KW-0961">Cell wall biogenesis/degradation</keyword>
<feature type="region of interest" description="Disordered" evidence="14">
    <location>
        <begin position="689"/>
        <end position="846"/>
    </location>
</feature>
<keyword evidence="19" id="KW-1185">Reference proteome</keyword>
<gene>
    <name evidence="18" type="ORF">SAMN05421781_0667</name>
</gene>
<evidence type="ECO:0000256" key="4">
    <source>
        <dbReference type="ARBA" id="ARBA00022670"/>
    </source>
</evidence>
<evidence type="ECO:0000256" key="7">
    <source>
        <dbReference type="ARBA" id="ARBA00022801"/>
    </source>
</evidence>
<evidence type="ECO:0000256" key="1">
    <source>
        <dbReference type="ARBA" id="ARBA00007090"/>
    </source>
</evidence>
<dbReference type="SUPFAM" id="SSF53955">
    <property type="entry name" value="Lysozyme-like"/>
    <property type="match status" value="1"/>
</dbReference>
<dbReference type="InterPro" id="IPR001264">
    <property type="entry name" value="Glyco_trans_51"/>
</dbReference>
<protein>
    <submittedName>
        <fullName evidence="18">Penicillin-binding protein 1A</fullName>
    </submittedName>
</protein>
<dbReference type="GO" id="GO:0008658">
    <property type="term" value="F:penicillin binding"/>
    <property type="evidence" value="ECO:0007669"/>
    <property type="project" value="InterPro"/>
</dbReference>
<keyword evidence="10" id="KW-0511">Multifunctional enzyme</keyword>
<evidence type="ECO:0000256" key="5">
    <source>
        <dbReference type="ARBA" id="ARBA00022676"/>
    </source>
</evidence>
<dbReference type="Proteomes" id="UP000199488">
    <property type="component" value="Unassembled WGS sequence"/>
</dbReference>